<accession>A0AAE1IUG2</accession>
<name>A0AAE1IUG2_9FABA</name>
<dbReference type="PANTHER" id="PTHR31973:SF195">
    <property type="entry name" value="MUDR FAMILY TRANSPOSASE"/>
    <property type="match status" value="1"/>
</dbReference>
<evidence type="ECO:0000313" key="3">
    <source>
        <dbReference type="Proteomes" id="UP001293593"/>
    </source>
</evidence>
<dbReference type="AlphaFoldDB" id="A0AAE1IUG2"/>
<comment type="caution">
    <text evidence="2">The sequence shown here is derived from an EMBL/GenBank/DDBJ whole genome shotgun (WGS) entry which is preliminary data.</text>
</comment>
<organism evidence="2 3">
    <name type="scientific">Acacia crassicarpa</name>
    <name type="common">northern wattle</name>
    <dbReference type="NCBI Taxonomy" id="499986"/>
    <lineage>
        <taxon>Eukaryota</taxon>
        <taxon>Viridiplantae</taxon>
        <taxon>Streptophyta</taxon>
        <taxon>Embryophyta</taxon>
        <taxon>Tracheophyta</taxon>
        <taxon>Spermatophyta</taxon>
        <taxon>Magnoliopsida</taxon>
        <taxon>eudicotyledons</taxon>
        <taxon>Gunneridae</taxon>
        <taxon>Pentapetalae</taxon>
        <taxon>rosids</taxon>
        <taxon>fabids</taxon>
        <taxon>Fabales</taxon>
        <taxon>Fabaceae</taxon>
        <taxon>Caesalpinioideae</taxon>
        <taxon>mimosoid clade</taxon>
        <taxon>Acacieae</taxon>
        <taxon>Acacia</taxon>
    </lineage>
</organism>
<reference evidence="2" key="1">
    <citation type="submission" date="2023-10" db="EMBL/GenBank/DDBJ databases">
        <title>Chromosome-level genome of the transformable northern wattle, Acacia crassicarpa.</title>
        <authorList>
            <person name="Massaro I."/>
            <person name="Sinha N.R."/>
            <person name="Poethig S."/>
            <person name="Leichty A.R."/>
        </authorList>
    </citation>
    <scope>NUCLEOTIDE SEQUENCE</scope>
    <source>
        <strain evidence="2">Acra3RX</strain>
        <tissue evidence="2">Leaf</tissue>
    </source>
</reference>
<sequence>MDGTHLYEKYKGTLLIATSQDENGKVLPIAFAVVPPGEKYDDWWWFLCLIRDHVTQRQGICLTSDRHAGIIKAVKEHRNWQPPHAYHVYCLRHVRSNFNTKFRDIQLKKTVMKLGYMSSKILIDMRFQEFIDTHPQIASWFERLPKD</sequence>
<dbReference type="Proteomes" id="UP001293593">
    <property type="component" value="Unassembled WGS sequence"/>
</dbReference>
<dbReference type="PANTHER" id="PTHR31973">
    <property type="entry name" value="POLYPROTEIN, PUTATIVE-RELATED"/>
    <property type="match status" value="1"/>
</dbReference>
<dbReference type="EMBL" id="JAWXYG010000012">
    <property type="protein sequence ID" value="KAK4257832.1"/>
    <property type="molecule type" value="Genomic_DNA"/>
</dbReference>
<keyword evidence="3" id="KW-1185">Reference proteome</keyword>
<dbReference type="Pfam" id="PF10551">
    <property type="entry name" value="MULE"/>
    <property type="match status" value="1"/>
</dbReference>
<gene>
    <name evidence="2" type="ORF">QN277_007368</name>
</gene>
<proteinExistence type="predicted"/>
<dbReference type="InterPro" id="IPR018289">
    <property type="entry name" value="MULE_transposase_dom"/>
</dbReference>
<evidence type="ECO:0000313" key="2">
    <source>
        <dbReference type="EMBL" id="KAK4257832.1"/>
    </source>
</evidence>
<evidence type="ECO:0000259" key="1">
    <source>
        <dbReference type="Pfam" id="PF10551"/>
    </source>
</evidence>
<feature type="domain" description="MULE transposase" evidence="1">
    <location>
        <begin position="1"/>
        <end position="97"/>
    </location>
</feature>
<protein>
    <recommendedName>
        <fullName evidence="1">MULE transposase domain-containing protein</fullName>
    </recommendedName>
</protein>